<feature type="domain" description="Luciferase-like" evidence="3">
    <location>
        <begin position="1"/>
        <end position="313"/>
    </location>
</feature>
<dbReference type="GO" id="GO:0016705">
    <property type="term" value="F:oxidoreductase activity, acting on paired donors, with incorporation or reduction of molecular oxygen"/>
    <property type="evidence" value="ECO:0007669"/>
    <property type="project" value="InterPro"/>
</dbReference>
<dbReference type="Proteomes" id="UP000019141">
    <property type="component" value="Unassembled WGS sequence"/>
</dbReference>
<dbReference type="PANTHER" id="PTHR30137">
    <property type="entry name" value="LUCIFERASE-LIKE MONOOXYGENASE"/>
    <property type="match status" value="1"/>
</dbReference>
<dbReference type="AlphaFoldDB" id="W4L4A4"/>
<comment type="caution">
    <text evidence="4">The sequence shown here is derived from an EMBL/GenBank/DDBJ whole genome shotgun (WGS) entry which is preliminary data.</text>
</comment>
<dbReference type="PANTHER" id="PTHR30137:SF8">
    <property type="entry name" value="BLR5498 PROTEIN"/>
    <property type="match status" value="1"/>
</dbReference>
<dbReference type="HOGENOM" id="CLU_027853_3_0_7"/>
<dbReference type="InterPro" id="IPR011251">
    <property type="entry name" value="Luciferase-like_dom"/>
</dbReference>
<dbReference type="Gene3D" id="3.20.20.30">
    <property type="entry name" value="Luciferase-like domain"/>
    <property type="match status" value="1"/>
</dbReference>
<dbReference type="InterPro" id="IPR036661">
    <property type="entry name" value="Luciferase-like_sf"/>
</dbReference>
<sequence length="351" mass="39959">MKFGIFDHVEQRRDVPLDQQYRERLELLVQADQGGIYGYHVAEHHHSPLSMVPCHAPYFTAIAARTEYLRFGPLVYVLPLYHPVRLIEEICMVDNLSGGRYQIGVGRGAPVGEEFAMWGGEPDETHERFDEIFRILVQGLTQEFLTFHGKHYQFEDLWMALKPKQQPHPPFWYAGNPVHAGEYGANLISAVFTAQLPKLVSMYREAWQQQAEANDPALPHVQDPLCGVVKRVFIAETEKEALQRARLAYEAYRANFTKPLPGGRSRRPAPAGQALATRTREFPWDATFDQAREGEGVLVGSPDMVRDYVAHYAAESDCNYFVSSFQWGDVTHEEASRSLRLFVSEVMPHIA</sequence>
<dbReference type="SUPFAM" id="SSF51679">
    <property type="entry name" value="Bacterial luciferase-like"/>
    <property type="match status" value="1"/>
</dbReference>
<organism evidence="4 5">
    <name type="scientific">Entotheonella factor</name>
    <dbReference type="NCBI Taxonomy" id="1429438"/>
    <lineage>
        <taxon>Bacteria</taxon>
        <taxon>Pseudomonadati</taxon>
        <taxon>Nitrospinota/Tectimicrobiota group</taxon>
        <taxon>Candidatus Tectimicrobiota</taxon>
        <taxon>Candidatus Entotheonellia</taxon>
        <taxon>Candidatus Entotheonellales</taxon>
        <taxon>Candidatus Entotheonellaceae</taxon>
        <taxon>Candidatus Entotheonella</taxon>
    </lineage>
</organism>
<evidence type="ECO:0000259" key="3">
    <source>
        <dbReference type="Pfam" id="PF00296"/>
    </source>
</evidence>
<dbReference type="Pfam" id="PF00296">
    <property type="entry name" value="Bac_luciferase"/>
    <property type="match status" value="1"/>
</dbReference>
<gene>
    <name evidence="4" type="ORF">ETSY1_42420</name>
</gene>
<dbReference type="GO" id="GO:0005829">
    <property type="term" value="C:cytosol"/>
    <property type="evidence" value="ECO:0007669"/>
    <property type="project" value="TreeGrafter"/>
</dbReference>
<accession>W4L4A4</accession>
<name>W4L4A4_ENTF1</name>
<reference evidence="4 5" key="1">
    <citation type="journal article" date="2014" name="Nature">
        <title>An environmental bacterial taxon with a large and distinct metabolic repertoire.</title>
        <authorList>
            <person name="Wilson M.C."/>
            <person name="Mori T."/>
            <person name="Ruckert C."/>
            <person name="Uria A.R."/>
            <person name="Helf M.J."/>
            <person name="Takada K."/>
            <person name="Gernert C."/>
            <person name="Steffens U.A."/>
            <person name="Heycke N."/>
            <person name="Schmitt S."/>
            <person name="Rinke C."/>
            <person name="Helfrich E.J."/>
            <person name="Brachmann A.O."/>
            <person name="Gurgui C."/>
            <person name="Wakimoto T."/>
            <person name="Kracht M."/>
            <person name="Crusemann M."/>
            <person name="Hentschel U."/>
            <person name="Abe I."/>
            <person name="Matsunaga S."/>
            <person name="Kalinowski J."/>
            <person name="Takeyama H."/>
            <person name="Piel J."/>
        </authorList>
    </citation>
    <scope>NUCLEOTIDE SEQUENCE [LARGE SCALE GENOMIC DNA]</scope>
    <source>
        <strain evidence="5">TSY1</strain>
    </source>
</reference>
<protein>
    <recommendedName>
        <fullName evidence="3">Luciferase-like domain-containing protein</fullName>
    </recommendedName>
</protein>
<keyword evidence="5" id="KW-1185">Reference proteome</keyword>
<evidence type="ECO:0000313" key="4">
    <source>
        <dbReference type="EMBL" id="ETW92724.1"/>
    </source>
</evidence>
<keyword evidence="2" id="KW-0503">Monooxygenase</keyword>
<dbReference type="EMBL" id="AZHW01001392">
    <property type="protein sequence ID" value="ETW92724.1"/>
    <property type="molecule type" value="Genomic_DNA"/>
</dbReference>
<evidence type="ECO:0000256" key="2">
    <source>
        <dbReference type="ARBA" id="ARBA00023033"/>
    </source>
</evidence>
<evidence type="ECO:0000313" key="5">
    <source>
        <dbReference type="Proteomes" id="UP000019141"/>
    </source>
</evidence>
<dbReference type="InterPro" id="IPR050766">
    <property type="entry name" value="Bact_Lucif_Oxidored"/>
</dbReference>
<proteinExistence type="predicted"/>
<keyword evidence="1" id="KW-0560">Oxidoreductase</keyword>
<dbReference type="GO" id="GO:0004497">
    <property type="term" value="F:monooxygenase activity"/>
    <property type="evidence" value="ECO:0007669"/>
    <property type="project" value="UniProtKB-KW"/>
</dbReference>
<evidence type="ECO:0000256" key="1">
    <source>
        <dbReference type="ARBA" id="ARBA00023002"/>
    </source>
</evidence>